<comment type="caution">
    <text evidence="1">The sequence shown here is derived from an EMBL/GenBank/DDBJ whole genome shotgun (WGS) entry which is preliminary data.</text>
</comment>
<reference evidence="1" key="1">
    <citation type="thesis" date="2020" institute="ProQuest LLC" country="789 East Eisenhower Parkway, Ann Arbor, MI, USA">
        <title>Comparative Genomics and Chromosome Evolution.</title>
        <authorList>
            <person name="Mudd A.B."/>
        </authorList>
    </citation>
    <scope>NUCLEOTIDE SEQUENCE</scope>
    <source>
        <strain evidence="1">HN-11 Male</strain>
        <tissue evidence="1">Kidney and liver</tissue>
    </source>
</reference>
<protein>
    <submittedName>
        <fullName evidence="1">Uncharacterized protein</fullName>
    </submittedName>
</protein>
<gene>
    <name evidence="1" type="ORF">GDO78_006585</name>
</gene>
<accession>A0A8J6FDW9</accession>
<evidence type="ECO:0000313" key="2">
    <source>
        <dbReference type="Proteomes" id="UP000770717"/>
    </source>
</evidence>
<name>A0A8J6FDW9_ELECQ</name>
<dbReference type="AlphaFoldDB" id="A0A8J6FDW9"/>
<keyword evidence="2" id="KW-1185">Reference proteome</keyword>
<evidence type="ECO:0000313" key="1">
    <source>
        <dbReference type="EMBL" id="KAG9486252.1"/>
    </source>
</evidence>
<proteinExistence type="predicted"/>
<dbReference type="EMBL" id="WNTK01000003">
    <property type="protein sequence ID" value="KAG9486252.1"/>
    <property type="molecule type" value="Genomic_DNA"/>
</dbReference>
<sequence>MCFVFSHVRRPTESLDLVSSTTELLPSPISNTFWMEISHVLLQIISLLPSNTRHRSEISVYCTHREAGIISLVKCSFCRGRRPCTLLWTPPPPKYIHQ</sequence>
<dbReference type="Proteomes" id="UP000770717">
    <property type="component" value="Unassembled WGS sequence"/>
</dbReference>
<organism evidence="1 2">
    <name type="scientific">Eleutherodactylus coqui</name>
    <name type="common">Puerto Rican coqui</name>
    <dbReference type="NCBI Taxonomy" id="57060"/>
    <lineage>
        <taxon>Eukaryota</taxon>
        <taxon>Metazoa</taxon>
        <taxon>Chordata</taxon>
        <taxon>Craniata</taxon>
        <taxon>Vertebrata</taxon>
        <taxon>Euteleostomi</taxon>
        <taxon>Amphibia</taxon>
        <taxon>Batrachia</taxon>
        <taxon>Anura</taxon>
        <taxon>Neobatrachia</taxon>
        <taxon>Hyloidea</taxon>
        <taxon>Eleutherodactylidae</taxon>
        <taxon>Eleutherodactylinae</taxon>
        <taxon>Eleutherodactylus</taxon>
        <taxon>Eleutherodactylus</taxon>
    </lineage>
</organism>